<keyword evidence="6" id="KW-1185">Reference proteome</keyword>
<dbReference type="EMBL" id="LITU01000050">
    <property type="protein sequence ID" value="KOY16915.1"/>
    <property type="molecule type" value="Genomic_DNA"/>
</dbReference>
<evidence type="ECO:0000256" key="3">
    <source>
        <dbReference type="RuleBase" id="RU003476"/>
    </source>
</evidence>
<dbReference type="InterPro" id="IPR000086">
    <property type="entry name" value="NUDIX_hydrolase_dom"/>
</dbReference>
<dbReference type="GO" id="GO:0016787">
    <property type="term" value="F:hydrolase activity"/>
    <property type="evidence" value="ECO:0007669"/>
    <property type="project" value="UniProtKB-KW"/>
</dbReference>
<dbReference type="InterPro" id="IPR015797">
    <property type="entry name" value="NUDIX_hydrolase-like_dom_sf"/>
</dbReference>
<evidence type="ECO:0000313" key="5">
    <source>
        <dbReference type="EMBL" id="KOY16915.1"/>
    </source>
</evidence>
<dbReference type="PATRIC" id="fig|1705561.3.peg.1559"/>
<dbReference type="PROSITE" id="PS00893">
    <property type="entry name" value="NUDIX_BOX"/>
    <property type="match status" value="1"/>
</dbReference>
<accession>A0A0N0UI56</accession>
<dbReference type="PANTHER" id="PTHR43046:SF14">
    <property type="entry name" value="MUTT_NUDIX FAMILY PROTEIN"/>
    <property type="match status" value="1"/>
</dbReference>
<dbReference type="Gene3D" id="3.90.79.10">
    <property type="entry name" value="Nucleoside Triphosphate Pyrophosphohydrolase"/>
    <property type="match status" value="1"/>
</dbReference>
<evidence type="ECO:0000256" key="2">
    <source>
        <dbReference type="ARBA" id="ARBA00022801"/>
    </source>
</evidence>
<dbReference type="Proteomes" id="UP000037688">
    <property type="component" value="Unassembled WGS sequence"/>
</dbReference>
<comment type="similarity">
    <text evidence="3">Belongs to the Nudix hydrolase family.</text>
</comment>
<dbReference type="AlphaFoldDB" id="A0A0N0UI56"/>
<gene>
    <name evidence="5" type="ORF">AMS66_08610</name>
</gene>
<dbReference type="PRINTS" id="PR00502">
    <property type="entry name" value="NUDIXFAMILY"/>
</dbReference>
<evidence type="ECO:0000256" key="1">
    <source>
        <dbReference type="ARBA" id="ARBA00001946"/>
    </source>
</evidence>
<protein>
    <recommendedName>
        <fullName evidence="4">Nudix hydrolase domain-containing protein</fullName>
    </recommendedName>
</protein>
<dbReference type="PANTHER" id="PTHR43046">
    <property type="entry name" value="GDP-MANNOSE MANNOSYL HYDROLASE"/>
    <property type="match status" value="1"/>
</dbReference>
<dbReference type="RefSeq" id="WP_053780402.1">
    <property type="nucleotide sequence ID" value="NZ_LITU01000050.1"/>
</dbReference>
<keyword evidence="2 3" id="KW-0378">Hydrolase</keyword>
<proteinExistence type="inferred from homology"/>
<reference evidence="5 6" key="1">
    <citation type="submission" date="2015-08" db="EMBL/GenBank/DDBJ databases">
        <title>Draft genome sequence of cellulolytic and xylanolytic Paenibacillus sp. A59, isolated from a decaying forest soil from Patagonia, Argentina.</title>
        <authorList>
            <person name="Ghio S."/>
            <person name="Caceres A.M."/>
            <person name="Talia P."/>
            <person name="Grasso D."/>
            <person name="Campos E."/>
        </authorList>
    </citation>
    <scope>NUCLEOTIDE SEQUENCE [LARGE SCALE GENOMIC DNA]</scope>
    <source>
        <strain evidence="5 6">A59</strain>
    </source>
</reference>
<organism evidence="5 6">
    <name type="scientific">Paenibacillus xylanivorans</name>
    <dbReference type="NCBI Taxonomy" id="1705561"/>
    <lineage>
        <taxon>Bacteria</taxon>
        <taxon>Bacillati</taxon>
        <taxon>Bacillota</taxon>
        <taxon>Bacilli</taxon>
        <taxon>Bacillales</taxon>
        <taxon>Paenibacillaceae</taxon>
        <taxon>Paenibacillus</taxon>
    </lineage>
</organism>
<sequence length="153" mass="17386">MDRFTHMGVYGLVAWEQKVLLVHKARGAYMGKWDLPGGRLEFGEQPETALHREIEEETGLSNLQLVIRSAESNVLKWMYEGEPEELHHIGILYDVYLTSESRPYEIKREPDGEDSLGAQWFTMEEVSALSLTPFAQHMINNSIVSGADGNSFE</sequence>
<comment type="caution">
    <text evidence="5">The sequence shown here is derived from an EMBL/GenBank/DDBJ whole genome shotgun (WGS) entry which is preliminary data.</text>
</comment>
<dbReference type="OrthoDB" id="369191at2"/>
<dbReference type="PROSITE" id="PS51462">
    <property type="entry name" value="NUDIX"/>
    <property type="match status" value="1"/>
</dbReference>
<feature type="domain" description="Nudix hydrolase" evidence="4">
    <location>
        <begin position="4"/>
        <end position="144"/>
    </location>
</feature>
<name>A0A0N0UI56_9BACL</name>
<dbReference type="InterPro" id="IPR020084">
    <property type="entry name" value="NUDIX_hydrolase_CS"/>
</dbReference>
<evidence type="ECO:0000313" key="6">
    <source>
        <dbReference type="Proteomes" id="UP000037688"/>
    </source>
</evidence>
<dbReference type="SUPFAM" id="SSF55811">
    <property type="entry name" value="Nudix"/>
    <property type="match status" value="1"/>
</dbReference>
<evidence type="ECO:0000259" key="4">
    <source>
        <dbReference type="PROSITE" id="PS51462"/>
    </source>
</evidence>
<comment type="cofactor">
    <cofactor evidence="1">
        <name>Mg(2+)</name>
        <dbReference type="ChEBI" id="CHEBI:18420"/>
    </cofactor>
</comment>
<dbReference type="Pfam" id="PF00293">
    <property type="entry name" value="NUDIX"/>
    <property type="match status" value="1"/>
</dbReference>
<dbReference type="InterPro" id="IPR020476">
    <property type="entry name" value="Nudix_hydrolase"/>
</dbReference>